<comment type="caution">
    <text evidence="6">The sequence shown here is derived from an EMBL/GenBank/DDBJ whole genome shotgun (WGS) entry which is preliminary data.</text>
</comment>
<evidence type="ECO:0000313" key="6">
    <source>
        <dbReference type="EMBL" id="KAL3074086.1"/>
    </source>
</evidence>
<organism evidence="6 7">
    <name type="scientific">Heterodera trifolii</name>
    <dbReference type="NCBI Taxonomy" id="157864"/>
    <lineage>
        <taxon>Eukaryota</taxon>
        <taxon>Metazoa</taxon>
        <taxon>Ecdysozoa</taxon>
        <taxon>Nematoda</taxon>
        <taxon>Chromadorea</taxon>
        <taxon>Rhabditida</taxon>
        <taxon>Tylenchina</taxon>
        <taxon>Tylenchomorpha</taxon>
        <taxon>Tylenchoidea</taxon>
        <taxon>Heteroderidae</taxon>
        <taxon>Heteroderinae</taxon>
        <taxon>Heterodera</taxon>
    </lineage>
</organism>
<dbReference type="Gene3D" id="3.40.50.150">
    <property type="entry name" value="Vaccinia Virus protein VP39"/>
    <property type="match status" value="1"/>
</dbReference>
<dbReference type="InterPro" id="IPR013216">
    <property type="entry name" value="Methyltransf_11"/>
</dbReference>
<keyword evidence="2 4" id="KW-0808">Transferase</keyword>
<dbReference type="PANTHER" id="PTHR31873:SF6">
    <property type="entry name" value="ASPARTATE DEHYDROGENASE DOMAIN-CONTAINING PROTEIN"/>
    <property type="match status" value="1"/>
</dbReference>
<sequence>MNLSQQFFNLLLHFRRHDLVAFVNEHSRLYAEAQISGDYGECISHYYSVMSKVIDEYFCGSFHFVPPILPPEHQSDEKSSPCLCNKSSTMALPVALRQLHLRIGQSLELGPGKHCLDIGCGIGDVIKNLAFTGAHFTGLTIAENEVHIGNANFRSLGIDNNCLLILGDCTETLPVQNESKDAAFALYSLKYMPNLGHVFAELDRVMKPGGKLLIYDLLKTDKFDVSNEKHCKLLSELEFGCGMPPLHSRSELLAEADKAGFQLIQANDLQHESGMPFYHCFSHSPFFMWLMRSRLTENLIKVAQTLKILPRGFHEFNKIFIRGTVVKIVEAGQLGILSGSEIMTIKIEEKIEKKSIGIIGFGHLGQFLKVELGKSQQFVLKKIWNRNEDADEGVLGLDELNAENLEGLDLVIELILSYADLFVGSTTALANRQTLKEIQHSLKLHKNRSVFIPSGALWGAKDIQKMADLGTLKSLTVIMMKPPTAFRLPALSSDSLPELGALHKLCEESRATNQPKVLYDGPVRQICQLAPDNVNAMACAAIAAHNLGFDNTRVKLIVDPMLHNWHIIECEIGGENGFRTRTRREFAAQHGGVISGENTLLAFLSSIKETLYKPPGFNIC</sequence>
<protein>
    <recommendedName>
        <fullName evidence="5">SAM-dependent methyltransferase Erg6/SMT-type domain-containing protein</fullName>
    </recommendedName>
</protein>
<evidence type="ECO:0000313" key="7">
    <source>
        <dbReference type="Proteomes" id="UP001620626"/>
    </source>
</evidence>
<dbReference type="PANTHER" id="PTHR31873">
    <property type="entry name" value="L-ASPARTATE DEHYDROGENASE-RELATED"/>
    <property type="match status" value="1"/>
</dbReference>
<evidence type="ECO:0000259" key="5">
    <source>
        <dbReference type="PROSITE" id="PS51685"/>
    </source>
</evidence>
<feature type="domain" description="SAM-dependent methyltransferase Erg6/SMT-type" evidence="5">
    <location>
        <begin position="46"/>
        <end position="351"/>
    </location>
</feature>
<dbReference type="InterPro" id="IPR002811">
    <property type="entry name" value="Asp_DH"/>
</dbReference>
<evidence type="ECO:0000256" key="2">
    <source>
        <dbReference type="ARBA" id="ARBA00022679"/>
    </source>
</evidence>
<keyword evidence="1 4" id="KW-0489">Methyltransferase</keyword>
<dbReference type="InterPro" id="IPR036291">
    <property type="entry name" value="NAD(P)-bd_dom_sf"/>
</dbReference>
<dbReference type="AlphaFoldDB" id="A0ABD2I4K2"/>
<accession>A0ABD2I4K2</accession>
<dbReference type="GO" id="GO:0008168">
    <property type="term" value="F:methyltransferase activity"/>
    <property type="evidence" value="ECO:0007669"/>
    <property type="project" value="UniProtKB-KW"/>
</dbReference>
<dbReference type="Gene3D" id="3.40.50.720">
    <property type="entry name" value="NAD(P)-binding Rossmann-like Domain"/>
    <property type="match status" value="1"/>
</dbReference>
<evidence type="ECO:0000256" key="4">
    <source>
        <dbReference type="PROSITE-ProRule" id="PRU01022"/>
    </source>
</evidence>
<evidence type="ECO:0000256" key="3">
    <source>
        <dbReference type="ARBA" id="ARBA00022691"/>
    </source>
</evidence>
<dbReference type="Proteomes" id="UP001620626">
    <property type="component" value="Unassembled WGS sequence"/>
</dbReference>
<name>A0ABD2I4K2_9BILA</name>
<reference evidence="6 7" key="1">
    <citation type="submission" date="2024-10" db="EMBL/GenBank/DDBJ databases">
        <authorList>
            <person name="Kim D."/>
        </authorList>
    </citation>
    <scope>NUCLEOTIDE SEQUENCE [LARGE SCALE GENOMIC DNA]</scope>
    <source>
        <strain evidence="6">BH-2024</strain>
    </source>
</reference>
<dbReference type="GO" id="GO:0032259">
    <property type="term" value="P:methylation"/>
    <property type="evidence" value="ECO:0007669"/>
    <property type="project" value="UniProtKB-KW"/>
</dbReference>
<dbReference type="InterPro" id="IPR029063">
    <property type="entry name" value="SAM-dependent_MTases_sf"/>
</dbReference>
<gene>
    <name evidence="6" type="ORF">niasHT_033294</name>
</gene>
<keyword evidence="3 4" id="KW-0949">S-adenosyl-L-methionine</keyword>
<dbReference type="EMBL" id="JBICBT010001298">
    <property type="protein sequence ID" value="KAL3074086.1"/>
    <property type="molecule type" value="Genomic_DNA"/>
</dbReference>
<dbReference type="Pfam" id="PF01958">
    <property type="entry name" value="Asp_DH_C"/>
    <property type="match status" value="1"/>
</dbReference>
<dbReference type="SUPFAM" id="SSF55347">
    <property type="entry name" value="Glyceraldehyde-3-phosphate dehydrogenase-like, C-terminal domain"/>
    <property type="match status" value="1"/>
</dbReference>
<dbReference type="InterPro" id="IPR030384">
    <property type="entry name" value="MeTrfase_SMT"/>
</dbReference>
<dbReference type="SUPFAM" id="SSF53335">
    <property type="entry name" value="S-adenosyl-L-methionine-dependent methyltransferases"/>
    <property type="match status" value="1"/>
</dbReference>
<dbReference type="PROSITE" id="PS51685">
    <property type="entry name" value="SAM_MT_ERG6_SMT"/>
    <property type="match status" value="1"/>
</dbReference>
<keyword evidence="7" id="KW-1185">Reference proteome</keyword>
<dbReference type="Pfam" id="PF08241">
    <property type="entry name" value="Methyltransf_11"/>
    <property type="match status" value="1"/>
</dbReference>
<dbReference type="SUPFAM" id="SSF51735">
    <property type="entry name" value="NAD(P)-binding Rossmann-fold domains"/>
    <property type="match status" value="1"/>
</dbReference>
<comment type="similarity">
    <text evidence="4">Belongs to the class I-like SAM-binding methyltransferase superfamily. Erg6/SMT family.</text>
</comment>
<evidence type="ECO:0000256" key="1">
    <source>
        <dbReference type="ARBA" id="ARBA00022603"/>
    </source>
</evidence>
<dbReference type="CDD" id="cd02440">
    <property type="entry name" value="AdoMet_MTases"/>
    <property type="match status" value="1"/>
</dbReference>
<dbReference type="Gene3D" id="3.30.360.10">
    <property type="entry name" value="Dihydrodipicolinate Reductase, domain 2"/>
    <property type="match status" value="1"/>
</dbReference>
<proteinExistence type="inferred from homology"/>